<dbReference type="WBParaSite" id="PS1159_v2.g18822.t1">
    <property type="protein sequence ID" value="PS1159_v2.g18822.t1"/>
    <property type="gene ID" value="PS1159_v2.g18822"/>
</dbReference>
<evidence type="ECO:0000313" key="2">
    <source>
        <dbReference type="WBParaSite" id="PS1159_v2.g18822.t1"/>
    </source>
</evidence>
<sequence>MNGTTAATSSSSTSSSLMWACRYCTFQNAAGANLCGACGSENPKNRGRSNGFLSKFPSISFNGAVNLIDNAIDVFRDVATSSSSSSHQNGIIAQVLQDWICPRCQLNNAPETSNCGRCNFHQSNDIRSNNWICQKCNLQQPVAPVNFICPLCKKKAPKIIVQSASSPLLTSPRSDPLLYEVPVIENSNDIDKIYENVVKFCKDHRQPFIDDSFPHSSRSIGDFRSLEKSHIDIVWLRPSEIYTKDGRICPWKVFNNPKPTDIEQGLLGNCWLLSGLAVIAERPEILEKIVLTKSYNVHGVYKIRLCVDGLFRTVLVDDFFPCHKKTRSLIFAVGRNNQLWPSLMEKALAKIYGNYGNLKAGRAVEGLATLTGSPCEHIDLEVDMTMSPNEAKQALEMIWARLLSAKDANFLMGCSCGAGRRIVKEEEHSRVGLMTRHAYSILDVRQYGPHRLLRIRNPWGVGTWKGEWSLGWPGWNSSNKLELNYEQTRKDTGTFWMPFERFTQYFDSVEVAHLNVGWTAQRFPIELSWEQCPVLRITVVEPTEICFTLFQRNARTALDQVDIVLLVHREDQSNLQPGELIIRSNRRCLPSVRTEDKFFEPGHYICTAMSMQHFVEGKTLPATLVMHSARYVEAKFETTTPDIQRQSLVQMALSEGTPIEYLPNVRLYQISNNFSGLLLMIDNLQESYCVQVKADCSFSQNVLSSRADLTVADCIPPLHRQILLILTHCEPSQSFIVQHQLNQRLTRHAKLGDFSFRSVDAQNDPAFIRPSTIALHGPRPLYL</sequence>
<organism evidence="1 2">
    <name type="scientific">Panagrolaimus sp. PS1159</name>
    <dbReference type="NCBI Taxonomy" id="55785"/>
    <lineage>
        <taxon>Eukaryota</taxon>
        <taxon>Metazoa</taxon>
        <taxon>Ecdysozoa</taxon>
        <taxon>Nematoda</taxon>
        <taxon>Chromadorea</taxon>
        <taxon>Rhabditida</taxon>
        <taxon>Tylenchina</taxon>
        <taxon>Panagrolaimomorpha</taxon>
        <taxon>Panagrolaimoidea</taxon>
        <taxon>Panagrolaimidae</taxon>
        <taxon>Panagrolaimus</taxon>
    </lineage>
</organism>
<proteinExistence type="predicted"/>
<protein>
    <submittedName>
        <fullName evidence="2">Calpain-15</fullName>
    </submittedName>
</protein>
<accession>A0AC35FNI2</accession>
<evidence type="ECO:0000313" key="1">
    <source>
        <dbReference type="Proteomes" id="UP000887580"/>
    </source>
</evidence>
<name>A0AC35FNI2_9BILA</name>
<reference evidence="2" key="1">
    <citation type="submission" date="2022-11" db="UniProtKB">
        <authorList>
            <consortium name="WormBaseParasite"/>
        </authorList>
    </citation>
    <scope>IDENTIFICATION</scope>
</reference>
<dbReference type="Proteomes" id="UP000887580">
    <property type="component" value="Unplaced"/>
</dbReference>